<sequence>MREYYYFSIGFEDKKWAGDEEEKARRNALAKKFTEPFGIRNGFAGKGIIDGDHPMFDQFLETLELYARTNNLIFRDNCGYEQRSDDAEWFKYVPTKTVESISYQGKLICCEAYKILPDIDVGTVHTADLAVSEKFKRVVEENQLTGIEFIWYKDIGKFAPPKQWYMPVVTSFIGRGLDAPWVDINSPHLRDNEKYDKQLGRKSVTRFTAKCLDPKAKLPRHLLQYLQICEDSSFRFHFHERLGNTSQILILHLAIFQGGKVST</sequence>
<dbReference type="Proteomes" id="UP000272528">
    <property type="component" value="Chromosome"/>
</dbReference>
<dbReference type="RefSeq" id="WP_126014978.1">
    <property type="nucleotide sequence ID" value="NZ_CP034437.1"/>
</dbReference>
<keyword evidence="2" id="KW-1185">Reference proteome</keyword>
<dbReference type="OrthoDB" id="9880381at2"/>
<reference evidence="2" key="1">
    <citation type="submission" date="2018-12" db="EMBL/GenBank/DDBJ databases">
        <title>Genome sequence of Peanibacillus sp.</title>
        <authorList>
            <person name="Subramani G."/>
            <person name="Srinivasan S."/>
            <person name="Kim M.K."/>
        </authorList>
    </citation>
    <scope>NUCLEOTIDE SEQUENCE [LARGE SCALE GENOMIC DNA]</scope>
    <source>
        <strain evidence="2">18JY67-1</strain>
    </source>
</reference>
<dbReference type="EMBL" id="CP034437">
    <property type="protein sequence ID" value="AZN39921.1"/>
    <property type="molecule type" value="Genomic_DNA"/>
</dbReference>
<name>A0A3Q8X417_9BACL</name>
<proteinExistence type="predicted"/>
<dbReference type="AlphaFoldDB" id="A0A3Q8X417"/>
<evidence type="ECO:0000313" key="1">
    <source>
        <dbReference type="EMBL" id="AZN39921.1"/>
    </source>
</evidence>
<dbReference type="KEGG" id="palb:EJC50_09870"/>
<accession>A0A3Q8X417</accession>
<organism evidence="1 2">
    <name type="scientific">Paenibacillus albus</name>
    <dbReference type="NCBI Taxonomy" id="2495582"/>
    <lineage>
        <taxon>Bacteria</taxon>
        <taxon>Bacillati</taxon>
        <taxon>Bacillota</taxon>
        <taxon>Bacilli</taxon>
        <taxon>Bacillales</taxon>
        <taxon>Paenibacillaceae</taxon>
        <taxon>Paenibacillus</taxon>
    </lineage>
</organism>
<protein>
    <submittedName>
        <fullName evidence="1">Uncharacterized protein</fullName>
    </submittedName>
</protein>
<evidence type="ECO:0000313" key="2">
    <source>
        <dbReference type="Proteomes" id="UP000272528"/>
    </source>
</evidence>
<gene>
    <name evidence="1" type="ORF">EJC50_09870</name>
</gene>